<evidence type="ECO:0000313" key="8">
    <source>
        <dbReference type="EMBL" id="RGC47652.1"/>
    </source>
</evidence>
<evidence type="ECO:0000256" key="3">
    <source>
        <dbReference type="ARBA" id="ARBA00022634"/>
    </source>
</evidence>
<evidence type="ECO:0000256" key="4">
    <source>
        <dbReference type="ARBA" id="ARBA00022741"/>
    </source>
</evidence>
<evidence type="ECO:0000313" key="7">
    <source>
        <dbReference type="EMBL" id="RGB81297.1"/>
    </source>
</evidence>
<accession>A0A3E2XN54</accession>
<reference evidence="9 10" key="1">
    <citation type="submission" date="2018-08" db="EMBL/GenBank/DDBJ databases">
        <title>A genome reference for cultivated species of the human gut microbiota.</title>
        <authorList>
            <person name="Zou Y."/>
            <person name="Xue W."/>
            <person name="Luo G."/>
        </authorList>
    </citation>
    <scope>NUCLEOTIDE SEQUENCE [LARGE SCALE GENOMIC DNA]</scope>
    <source>
        <strain evidence="7 9">AF45-17</strain>
        <strain evidence="8 10">AM28-39</strain>
    </source>
</reference>
<dbReference type="InterPro" id="IPR024434">
    <property type="entry name" value="TSCPD_dom"/>
</dbReference>
<evidence type="ECO:0000313" key="10">
    <source>
        <dbReference type="Proteomes" id="UP000261231"/>
    </source>
</evidence>
<comment type="caution">
    <text evidence="8">The sequence shown here is derived from an EMBL/GenBank/DDBJ whole genome shotgun (WGS) entry which is preliminary data.</text>
</comment>
<dbReference type="GO" id="GO:0000166">
    <property type="term" value="F:nucleotide binding"/>
    <property type="evidence" value="ECO:0007669"/>
    <property type="project" value="UniProtKB-KW"/>
</dbReference>
<dbReference type="GO" id="GO:0004748">
    <property type="term" value="F:ribonucleoside-diphosphate reductase activity, thioredoxin disulfide as acceptor"/>
    <property type="evidence" value="ECO:0007669"/>
    <property type="project" value="UniProtKB-EC"/>
</dbReference>
<sequence length="84" mass="9057">MRYATSRTCSREIDFEVDNNNIVTSCEFIGGCMGNTQGVARLVVGRSVDDVIKTLEGINCGNRGTSCPDQLAQALKAYKASHQA</sequence>
<keyword evidence="3" id="KW-0237">DNA synthesis</keyword>
<feature type="domain" description="TSCPD" evidence="6">
    <location>
        <begin position="4"/>
        <end position="78"/>
    </location>
</feature>
<protein>
    <recommendedName>
        <fullName evidence="2">ribonucleoside-diphosphate reductase</fullName>
        <ecNumber evidence="2">1.17.4.1</ecNumber>
    </recommendedName>
</protein>
<dbReference type="Pfam" id="PF12637">
    <property type="entry name" value="TSCPD"/>
    <property type="match status" value="1"/>
</dbReference>
<dbReference type="EC" id="1.17.4.1" evidence="2"/>
<evidence type="ECO:0000256" key="5">
    <source>
        <dbReference type="ARBA" id="ARBA00047754"/>
    </source>
</evidence>
<dbReference type="InterPro" id="IPR023806">
    <property type="entry name" value="CHP03905"/>
</dbReference>
<evidence type="ECO:0000256" key="1">
    <source>
        <dbReference type="ARBA" id="ARBA00007405"/>
    </source>
</evidence>
<dbReference type="EMBL" id="QVEP01000006">
    <property type="protein sequence ID" value="RGB81297.1"/>
    <property type="molecule type" value="Genomic_DNA"/>
</dbReference>
<dbReference type="Proteomes" id="UP000260773">
    <property type="component" value="Unassembled WGS sequence"/>
</dbReference>
<gene>
    <name evidence="7" type="ORF">DW070_03915</name>
    <name evidence="8" type="ORF">DW747_08250</name>
</gene>
<dbReference type="NCBIfam" id="TIGR03905">
    <property type="entry name" value="TIGR03905_4_Cys"/>
    <property type="match status" value="1"/>
</dbReference>
<dbReference type="AlphaFoldDB" id="A0A3E2XN54"/>
<evidence type="ECO:0000259" key="6">
    <source>
        <dbReference type="Pfam" id="PF12637"/>
    </source>
</evidence>
<comment type="similarity">
    <text evidence="1">Belongs to the ribonucleoside diphosphate reductase class-2 family.</text>
</comment>
<dbReference type="EMBL" id="QVFD01000006">
    <property type="protein sequence ID" value="RGC47652.1"/>
    <property type="molecule type" value="Genomic_DNA"/>
</dbReference>
<proteinExistence type="inferred from homology"/>
<keyword evidence="4" id="KW-0547">Nucleotide-binding</keyword>
<evidence type="ECO:0000256" key="2">
    <source>
        <dbReference type="ARBA" id="ARBA00012274"/>
    </source>
</evidence>
<dbReference type="GO" id="GO:0071897">
    <property type="term" value="P:DNA biosynthetic process"/>
    <property type="evidence" value="ECO:0007669"/>
    <property type="project" value="UniProtKB-KW"/>
</dbReference>
<name>A0A3E2XN54_9FIRM</name>
<comment type="catalytic activity">
    <reaction evidence="5">
        <text>a 2'-deoxyribonucleoside 5'-diphosphate + [thioredoxin]-disulfide + H2O = a ribonucleoside 5'-diphosphate + [thioredoxin]-dithiol</text>
        <dbReference type="Rhea" id="RHEA:23252"/>
        <dbReference type="Rhea" id="RHEA-COMP:10698"/>
        <dbReference type="Rhea" id="RHEA-COMP:10700"/>
        <dbReference type="ChEBI" id="CHEBI:15377"/>
        <dbReference type="ChEBI" id="CHEBI:29950"/>
        <dbReference type="ChEBI" id="CHEBI:50058"/>
        <dbReference type="ChEBI" id="CHEBI:57930"/>
        <dbReference type="ChEBI" id="CHEBI:73316"/>
        <dbReference type="EC" id="1.17.4.1"/>
    </reaction>
</comment>
<organism evidence="8 10">
    <name type="scientific">Coprococcus catus</name>
    <dbReference type="NCBI Taxonomy" id="116085"/>
    <lineage>
        <taxon>Bacteria</taxon>
        <taxon>Bacillati</taxon>
        <taxon>Bacillota</taxon>
        <taxon>Clostridia</taxon>
        <taxon>Lachnospirales</taxon>
        <taxon>Lachnospiraceae</taxon>
        <taxon>Coprococcus</taxon>
    </lineage>
</organism>
<keyword evidence="10" id="KW-1185">Reference proteome</keyword>
<dbReference type="RefSeq" id="WP_015513616.1">
    <property type="nucleotide sequence ID" value="NZ_JAJCNA010000013.1"/>
</dbReference>
<evidence type="ECO:0000313" key="9">
    <source>
        <dbReference type="Proteomes" id="UP000260773"/>
    </source>
</evidence>
<dbReference type="Proteomes" id="UP000261231">
    <property type="component" value="Unassembled WGS sequence"/>
</dbReference>
<dbReference type="OrthoDB" id="9801525at2"/>